<organism evidence="1 2">
    <name type="scientific">Methanimicrococcus blatticola</name>
    <dbReference type="NCBI Taxonomy" id="91560"/>
    <lineage>
        <taxon>Archaea</taxon>
        <taxon>Methanobacteriati</taxon>
        <taxon>Methanobacteriota</taxon>
        <taxon>Stenosarchaea group</taxon>
        <taxon>Methanomicrobia</taxon>
        <taxon>Methanosarcinales</taxon>
        <taxon>Methanosarcinaceae</taxon>
        <taxon>Methanimicrococcus</taxon>
    </lineage>
</organism>
<sequence length="156" mass="18650">MEEPISNECIEKIWSKYNYKNSEFKEILNKYLGKKEIEEILIKHLKKVDYRYAEYLIKFKSGKIKSKTGLEIDLNKALENQLRSMRIFVAEETDERLRYRMEATLMHGIYYSKEPWSELADRGMSLNNVRFNNELPVLAINSYENKNIKIHGLFDE</sequence>
<evidence type="ECO:0000313" key="2">
    <source>
        <dbReference type="Proteomes" id="UP000294855"/>
    </source>
</evidence>
<dbReference type="Proteomes" id="UP000294855">
    <property type="component" value="Unassembled WGS sequence"/>
</dbReference>
<proteinExistence type="predicted"/>
<reference evidence="1 2" key="1">
    <citation type="submission" date="2019-03" db="EMBL/GenBank/DDBJ databases">
        <title>Genomic Encyclopedia of Type Strains, Phase IV (KMG-IV): sequencing the most valuable type-strain genomes for metagenomic binning, comparative biology and taxonomic classification.</title>
        <authorList>
            <person name="Goeker M."/>
        </authorList>
    </citation>
    <scope>NUCLEOTIDE SEQUENCE [LARGE SCALE GENOMIC DNA]</scope>
    <source>
        <strain evidence="1 2">DSM 13328</strain>
    </source>
</reference>
<name>A0A484F3C4_9EURY</name>
<dbReference type="RefSeq" id="WP_133517361.1">
    <property type="nucleotide sequence ID" value="NZ_JAHDUW010000003.1"/>
</dbReference>
<evidence type="ECO:0000313" key="1">
    <source>
        <dbReference type="EMBL" id="TDQ68704.1"/>
    </source>
</evidence>
<protein>
    <submittedName>
        <fullName evidence="1">Uncharacterized protein</fullName>
    </submittedName>
</protein>
<dbReference type="EMBL" id="SNYS01000008">
    <property type="protein sequence ID" value="TDQ68704.1"/>
    <property type="molecule type" value="Genomic_DNA"/>
</dbReference>
<comment type="caution">
    <text evidence="1">The sequence shown here is derived from an EMBL/GenBank/DDBJ whole genome shotgun (WGS) entry which is preliminary data.</text>
</comment>
<accession>A0A484F3C4</accession>
<gene>
    <name evidence="1" type="ORF">C7391_0895</name>
</gene>
<dbReference type="AlphaFoldDB" id="A0A484F3C4"/>
<keyword evidence="2" id="KW-1185">Reference proteome</keyword>